<dbReference type="Proteomes" id="UP000236732">
    <property type="component" value="Unassembled WGS sequence"/>
</dbReference>
<feature type="region of interest" description="Disordered" evidence="3">
    <location>
        <begin position="68"/>
        <end position="87"/>
    </location>
</feature>
<dbReference type="PROSITE" id="PS01031">
    <property type="entry name" value="SHSP"/>
    <property type="match status" value="1"/>
</dbReference>
<evidence type="ECO:0000313" key="6">
    <source>
        <dbReference type="Proteomes" id="UP000236732"/>
    </source>
</evidence>
<evidence type="ECO:0000259" key="4">
    <source>
        <dbReference type="PROSITE" id="PS01031"/>
    </source>
</evidence>
<dbReference type="RefSeq" id="WP_160150466.1">
    <property type="nucleotide sequence ID" value="NZ_FNVT01000009.1"/>
</dbReference>
<keyword evidence="6" id="KW-1185">Reference proteome</keyword>
<evidence type="ECO:0000256" key="1">
    <source>
        <dbReference type="PROSITE-ProRule" id="PRU00285"/>
    </source>
</evidence>
<feature type="region of interest" description="Disordered" evidence="3">
    <location>
        <begin position="1"/>
        <end position="30"/>
    </location>
</feature>
<dbReference type="OrthoDB" id="9809760at2"/>
<reference evidence="5 6" key="1">
    <citation type="submission" date="2016-10" db="EMBL/GenBank/DDBJ databases">
        <authorList>
            <person name="de Groot N.N."/>
        </authorList>
    </citation>
    <scope>NUCLEOTIDE SEQUENCE [LARGE SCALE GENOMIC DNA]</scope>
    <source>
        <strain evidence="5 6">CGMCC 4.7037</strain>
    </source>
</reference>
<accession>A0A1H6EH74</accession>
<feature type="domain" description="SHSP" evidence="4">
    <location>
        <begin position="1"/>
        <end position="87"/>
    </location>
</feature>
<feature type="compositionally biased region" description="Basic and acidic residues" evidence="3">
    <location>
        <begin position="76"/>
        <end position="87"/>
    </location>
</feature>
<evidence type="ECO:0000313" key="5">
    <source>
        <dbReference type="EMBL" id="SEG96296.1"/>
    </source>
</evidence>
<sequence length="87" mass="9954">MGRGDVPAREIGVQLSEREPTVTGQIEERERKRWHRKMRRTGRFEFRTMLPGGVDADRVEAHLPDGVPTITCPRRGPAEPRHIEVSV</sequence>
<feature type="compositionally biased region" description="Basic and acidic residues" evidence="3">
    <location>
        <begin position="16"/>
        <end position="30"/>
    </location>
</feature>
<dbReference type="EMBL" id="FNVT01000009">
    <property type="protein sequence ID" value="SEG96296.1"/>
    <property type="molecule type" value="Genomic_DNA"/>
</dbReference>
<dbReference type="SUPFAM" id="SSF49764">
    <property type="entry name" value="HSP20-like chaperones"/>
    <property type="match status" value="1"/>
</dbReference>
<evidence type="ECO:0000256" key="3">
    <source>
        <dbReference type="SAM" id="MobiDB-lite"/>
    </source>
</evidence>
<proteinExistence type="inferred from homology"/>
<gene>
    <name evidence="5" type="ORF">SAMN05444920_109338</name>
</gene>
<dbReference type="AlphaFoldDB" id="A0A1H6EH74"/>
<comment type="similarity">
    <text evidence="1 2">Belongs to the small heat shock protein (HSP20) family.</text>
</comment>
<name>A0A1H6EH74_9ACTN</name>
<dbReference type="InterPro" id="IPR008978">
    <property type="entry name" value="HSP20-like_chaperone"/>
</dbReference>
<protein>
    <submittedName>
        <fullName evidence="5">HSP20 family protein</fullName>
    </submittedName>
</protein>
<dbReference type="CDD" id="cd06464">
    <property type="entry name" value="ACD_sHsps-like"/>
    <property type="match status" value="1"/>
</dbReference>
<dbReference type="InterPro" id="IPR002068">
    <property type="entry name" value="A-crystallin/Hsp20_dom"/>
</dbReference>
<dbReference type="Gene3D" id="2.60.40.790">
    <property type="match status" value="1"/>
</dbReference>
<organism evidence="5 6">
    <name type="scientific">Nonomuraea solani</name>
    <dbReference type="NCBI Taxonomy" id="1144553"/>
    <lineage>
        <taxon>Bacteria</taxon>
        <taxon>Bacillati</taxon>
        <taxon>Actinomycetota</taxon>
        <taxon>Actinomycetes</taxon>
        <taxon>Streptosporangiales</taxon>
        <taxon>Streptosporangiaceae</taxon>
        <taxon>Nonomuraea</taxon>
    </lineage>
</organism>
<dbReference type="Pfam" id="PF00011">
    <property type="entry name" value="HSP20"/>
    <property type="match status" value="1"/>
</dbReference>
<evidence type="ECO:0000256" key="2">
    <source>
        <dbReference type="RuleBase" id="RU003616"/>
    </source>
</evidence>